<accession>A0A176X2J9</accession>
<evidence type="ECO:0000313" key="2">
    <source>
        <dbReference type="Proteomes" id="UP000077098"/>
    </source>
</evidence>
<organism evidence="1 2">
    <name type="scientific">Agrobacterium tumefaciens</name>
    <dbReference type="NCBI Taxonomy" id="358"/>
    <lineage>
        <taxon>Bacteria</taxon>
        <taxon>Pseudomonadati</taxon>
        <taxon>Pseudomonadota</taxon>
        <taxon>Alphaproteobacteria</taxon>
        <taxon>Hyphomicrobiales</taxon>
        <taxon>Rhizobiaceae</taxon>
        <taxon>Rhizobium/Agrobacterium group</taxon>
        <taxon>Agrobacterium</taxon>
        <taxon>Agrobacterium tumefaciens complex</taxon>
    </lineage>
</organism>
<dbReference type="AlphaFoldDB" id="A0A176X2J9"/>
<dbReference type="EMBL" id="LXPS01000036">
    <property type="protein sequence ID" value="OAE40651.1"/>
    <property type="molecule type" value="Genomic_DNA"/>
</dbReference>
<dbReference type="Proteomes" id="UP000077098">
    <property type="component" value="Unassembled WGS sequence"/>
</dbReference>
<reference evidence="1 2" key="1">
    <citation type="submission" date="2016-05" db="EMBL/GenBank/DDBJ databases">
        <authorList>
            <person name="Lavstsen T."/>
            <person name="Jespersen J.S."/>
        </authorList>
    </citation>
    <scope>NUCLEOTIDE SEQUENCE [LARGE SCALE GENOMIC DNA]</scope>
    <source>
        <strain evidence="1 2">KCJ1736</strain>
    </source>
</reference>
<name>A0A176X2J9_AGRTU</name>
<proteinExistence type="predicted"/>
<protein>
    <submittedName>
        <fullName evidence="1">Uncharacterized protein</fullName>
    </submittedName>
</protein>
<sequence>MSGKKNLTEYSGVLFRSSLEAQWAAFFDLIGWKWEYRQLHFGAYEPCFKVLTRRNLMVIIEVKPIEPTASQNAVLHEFEGCVPWYDLTEAGGEPMLLLGTGPRKTHLGWRLSKNYLQDEEPFITQDAVKLSSKHADLWRRAGNTIAYYRITSLHNSHEKRERIQDRLKVKYRRSGDIRYKILPSGEIVLLPSEKT</sequence>
<evidence type="ECO:0000313" key="1">
    <source>
        <dbReference type="EMBL" id="OAE40651.1"/>
    </source>
</evidence>
<dbReference type="RefSeq" id="WP_063950399.1">
    <property type="nucleotide sequence ID" value="NZ_LXPS01000036.1"/>
</dbReference>
<gene>
    <name evidence="1" type="ORF">A7J57_10335</name>
</gene>
<comment type="caution">
    <text evidence="1">The sequence shown here is derived from an EMBL/GenBank/DDBJ whole genome shotgun (WGS) entry which is preliminary data.</text>
</comment>